<keyword evidence="6" id="KW-1185">Reference proteome</keyword>
<gene>
    <name evidence="5" type="ORF">J2R99_001721</name>
</gene>
<organism evidence="5 6">
    <name type="scientific">Rhodopseudomonas julia</name>
    <dbReference type="NCBI Taxonomy" id="200617"/>
    <lineage>
        <taxon>Bacteria</taxon>
        <taxon>Pseudomonadati</taxon>
        <taxon>Pseudomonadota</taxon>
        <taxon>Alphaproteobacteria</taxon>
        <taxon>Hyphomicrobiales</taxon>
        <taxon>Nitrobacteraceae</taxon>
        <taxon>Rhodopseudomonas</taxon>
    </lineage>
</organism>
<evidence type="ECO:0000256" key="2">
    <source>
        <dbReference type="ARBA" id="ARBA00022553"/>
    </source>
</evidence>
<evidence type="ECO:0000313" key="6">
    <source>
        <dbReference type="Proteomes" id="UP001230253"/>
    </source>
</evidence>
<proteinExistence type="predicted"/>
<dbReference type="RefSeq" id="WP_307154027.1">
    <property type="nucleotide sequence ID" value="NZ_JAUSUK010000001.1"/>
</dbReference>
<dbReference type="PANTHER" id="PTHR45527:SF1">
    <property type="entry name" value="FATTY ACID SYNTHASE"/>
    <property type="match status" value="1"/>
</dbReference>
<evidence type="ECO:0000256" key="3">
    <source>
        <dbReference type="SAM" id="MobiDB-lite"/>
    </source>
</evidence>
<dbReference type="Gene3D" id="1.10.1200.10">
    <property type="entry name" value="ACP-like"/>
    <property type="match status" value="1"/>
</dbReference>
<dbReference type="PROSITE" id="PS50075">
    <property type="entry name" value="CARRIER"/>
    <property type="match status" value="1"/>
</dbReference>
<reference evidence="5 6" key="1">
    <citation type="submission" date="2023-07" db="EMBL/GenBank/DDBJ databases">
        <title>Genomic Encyclopedia of Type Strains, Phase IV (KMG-IV): sequencing the most valuable type-strain genomes for metagenomic binning, comparative biology and taxonomic classification.</title>
        <authorList>
            <person name="Goeker M."/>
        </authorList>
    </citation>
    <scope>NUCLEOTIDE SEQUENCE [LARGE SCALE GENOMIC DNA]</scope>
    <source>
        <strain evidence="5 6">DSM 11549</strain>
    </source>
</reference>
<dbReference type="Pfam" id="PF00975">
    <property type="entry name" value="Thioesterase"/>
    <property type="match status" value="1"/>
</dbReference>
<keyword evidence="1" id="KW-0596">Phosphopantetheine</keyword>
<sequence>MTENVFPEGAFVEPEEPYQSDDAPARSSDPACGNAPIVSALLTAWEDLLQVTHIGPNDDFFALGGSSLTAYRCLAQIRRLYGCNIPLETFYRAPTVTALAEIIAAKSQPQSRAIALQPAGSRIPIIAVHDTVIYRELAARLGSDQPFLAVPMPEEVDLLCQSYSEIAAHVVTAIRDARPRGPYILIGFCFAGRLALEIARQMKETGENIPLVVVVDGWAPGYRAGGGTMLGRTAFFLHRASAHLRAALPNGFSGLRDLHRRSDTVRRRLISTRNLVRRMMNEPEQALDPDDLALFRAIDAAGERHRVQDYQGDVLAIWSDDQPRSRFIDQAFGWTSLIHGKLSHARVVGSHTEIWSGTGLDQMAQALDKALARYNHLTDDASREVWRTHSREPGCSSPRP</sequence>
<dbReference type="InterPro" id="IPR020806">
    <property type="entry name" value="PKS_PP-bd"/>
</dbReference>
<dbReference type="PANTHER" id="PTHR45527">
    <property type="entry name" value="NONRIBOSOMAL PEPTIDE SYNTHETASE"/>
    <property type="match status" value="1"/>
</dbReference>
<dbReference type="InterPro" id="IPR036736">
    <property type="entry name" value="ACP-like_sf"/>
</dbReference>
<dbReference type="InterPro" id="IPR029058">
    <property type="entry name" value="AB_hydrolase_fold"/>
</dbReference>
<dbReference type="SUPFAM" id="SSF47336">
    <property type="entry name" value="ACP-like"/>
    <property type="match status" value="1"/>
</dbReference>
<feature type="domain" description="Carrier" evidence="4">
    <location>
        <begin position="32"/>
        <end position="107"/>
    </location>
</feature>
<dbReference type="Pfam" id="PF00550">
    <property type="entry name" value="PP-binding"/>
    <property type="match status" value="1"/>
</dbReference>
<dbReference type="SUPFAM" id="SSF53474">
    <property type="entry name" value="alpha/beta-Hydrolases"/>
    <property type="match status" value="1"/>
</dbReference>
<dbReference type="InterPro" id="IPR001031">
    <property type="entry name" value="Thioesterase"/>
</dbReference>
<keyword evidence="2" id="KW-0597">Phosphoprotein</keyword>
<evidence type="ECO:0000256" key="1">
    <source>
        <dbReference type="ARBA" id="ARBA00022450"/>
    </source>
</evidence>
<protein>
    <submittedName>
        <fullName evidence="5">Thioesterase domain-containing protein/acyl carrier protein</fullName>
    </submittedName>
</protein>
<accession>A0ABU0C5S3</accession>
<dbReference type="Proteomes" id="UP001230253">
    <property type="component" value="Unassembled WGS sequence"/>
</dbReference>
<evidence type="ECO:0000313" key="5">
    <source>
        <dbReference type="EMBL" id="MDQ0325872.1"/>
    </source>
</evidence>
<dbReference type="InterPro" id="IPR009081">
    <property type="entry name" value="PP-bd_ACP"/>
</dbReference>
<evidence type="ECO:0000259" key="4">
    <source>
        <dbReference type="PROSITE" id="PS50075"/>
    </source>
</evidence>
<comment type="caution">
    <text evidence="5">The sequence shown here is derived from an EMBL/GenBank/DDBJ whole genome shotgun (WGS) entry which is preliminary data.</text>
</comment>
<dbReference type="EMBL" id="JAUSUK010000001">
    <property type="protein sequence ID" value="MDQ0325872.1"/>
    <property type="molecule type" value="Genomic_DNA"/>
</dbReference>
<dbReference type="SMART" id="SM00823">
    <property type="entry name" value="PKS_PP"/>
    <property type="match status" value="1"/>
</dbReference>
<feature type="region of interest" description="Disordered" evidence="3">
    <location>
        <begin position="1"/>
        <end position="30"/>
    </location>
</feature>
<dbReference type="Gene3D" id="3.40.50.1820">
    <property type="entry name" value="alpha/beta hydrolase"/>
    <property type="match status" value="1"/>
</dbReference>
<name>A0ABU0C5S3_9BRAD</name>